<organism evidence="1 4">
    <name type="scientific">Adineta steineri</name>
    <dbReference type="NCBI Taxonomy" id="433720"/>
    <lineage>
        <taxon>Eukaryota</taxon>
        <taxon>Metazoa</taxon>
        <taxon>Spiralia</taxon>
        <taxon>Gnathifera</taxon>
        <taxon>Rotifera</taxon>
        <taxon>Eurotatoria</taxon>
        <taxon>Bdelloidea</taxon>
        <taxon>Adinetida</taxon>
        <taxon>Adinetidae</taxon>
        <taxon>Adineta</taxon>
    </lineage>
</organism>
<keyword evidence="3" id="KW-1185">Reference proteome</keyword>
<dbReference type="EMBL" id="CAJNOI010004188">
    <property type="protein sequence ID" value="CAF1539447.1"/>
    <property type="molecule type" value="Genomic_DNA"/>
</dbReference>
<protein>
    <submittedName>
        <fullName evidence="1">Uncharacterized protein</fullName>
    </submittedName>
</protein>
<comment type="caution">
    <text evidence="1">The sequence shown here is derived from an EMBL/GenBank/DDBJ whole genome shotgun (WGS) entry which is preliminary data.</text>
</comment>
<evidence type="ECO:0000313" key="4">
    <source>
        <dbReference type="Proteomes" id="UP000663877"/>
    </source>
</evidence>
<proteinExistence type="predicted"/>
<name>A0A815W6Z6_9BILA</name>
<dbReference type="AlphaFoldDB" id="A0A815W6Z6"/>
<evidence type="ECO:0000313" key="3">
    <source>
        <dbReference type="Proteomes" id="UP000663832"/>
    </source>
</evidence>
<dbReference type="EMBL" id="CAJNOM010004565">
    <property type="protein sequence ID" value="CAF1656825.1"/>
    <property type="molecule type" value="Genomic_DNA"/>
</dbReference>
<evidence type="ECO:0000313" key="2">
    <source>
        <dbReference type="EMBL" id="CAF1656825.1"/>
    </source>
</evidence>
<dbReference type="OrthoDB" id="10001945at2759"/>
<sequence length="364" mass="42931">MFMNLIQFNFSWYSDLSYSPNVFIDLPSRLCYSSNISCLNVRLKNFNDCICLLNTDLSQLHTLVVEIDWIRETLMVLNNTEIVSNLKYFSLISFDKTIEYDTKIVPLLRHMSKLEKLALSLIVDRRNSFIDGNHLVNDILSKMSDLHTFIFNIITKRVIIDEEFLPTRDNILRPLIEKGYNADCYTDYCTISNGQCHIFSLPLTLERMDVFTNKFPDSCLFMNVRHFAARLIWRPFEHEFFAQISRAFPLLNKLKINNILAQNKKITYQQDGYEQTSSVIEFPYLTELDLSGSSLDYVEQFLFDFYTRLTSLNTLHVDYELLLFATQYFTEDAARANCLKVKHIFFNQEPKTYPENFRDYFPLL</sequence>
<dbReference type="Proteomes" id="UP000663877">
    <property type="component" value="Unassembled WGS sequence"/>
</dbReference>
<dbReference type="Proteomes" id="UP000663832">
    <property type="component" value="Unassembled WGS sequence"/>
</dbReference>
<evidence type="ECO:0000313" key="1">
    <source>
        <dbReference type="EMBL" id="CAF1539447.1"/>
    </source>
</evidence>
<gene>
    <name evidence="1" type="ORF">BJG266_LOCUS45471</name>
    <name evidence="2" type="ORF">QVE165_LOCUS62464</name>
</gene>
<reference evidence="1" key="1">
    <citation type="submission" date="2021-02" db="EMBL/GenBank/DDBJ databases">
        <authorList>
            <person name="Nowell W R."/>
        </authorList>
    </citation>
    <scope>NUCLEOTIDE SEQUENCE</scope>
</reference>
<accession>A0A815W6Z6</accession>